<proteinExistence type="predicted"/>
<organism evidence="1">
    <name type="scientific">marine sediment metagenome</name>
    <dbReference type="NCBI Taxonomy" id="412755"/>
    <lineage>
        <taxon>unclassified sequences</taxon>
        <taxon>metagenomes</taxon>
        <taxon>ecological metagenomes</taxon>
    </lineage>
</organism>
<reference evidence="1" key="1">
    <citation type="journal article" date="2015" name="Nature">
        <title>Complex archaea that bridge the gap between prokaryotes and eukaryotes.</title>
        <authorList>
            <person name="Spang A."/>
            <person name="Saw J.H."/>
            <person name="Jorgensen S.L."/>
            <person name="Zaremba-Niedzwiedzka K."/>
            <person name="Martijn J."/>
            <person name="Lind A.E."/>
            <person name="van Eijk R."/>
            <person name="Schleper C."/>
            <person name="Guy L."/>
            <person name="Ettema T.J."/>
        </authorList>
    </citation>
    <scope>NUCLEOTIDE SEQUENCE</scope>
</reference>
<dbReference type="AlphaFoldDB" id="A0A0F9B3N4"/>
<accession>A0A0F9B3N4</accession>
<name>A0A0F9B3N4_9ZZZZ</name>
<evidence type="ECO:0000313" key="1">
    <source>
        <dbReference type="EMBL" id="KKK79186.1"/>
    </source>
</evidence>
<feature type="non-terminal residue" evidence="1">
    <location>
        <position position="54"/>
    </location>
</feature>
<comment type="caution">
    <text evidence="1">The sequence shown here is derived from an EMBL/GenBank/DDBJ whole genome shotgun (WGS) entry which is preliminary data.</text>
</comment>
<sequence length="54" mass="5999">MHGEIRTRFEASNTLEEAAALSALIEGAVALNMLYLAEHPRAERDLARAGIRYE</sequence>
<protein>
    <submittedName>
        <fullName evidence="1">Uncharacterized protein</fullName>
    </submittedName>
</protein>
<gene>
    <name evidence="1" type="ORF">LCGC14_2836020</name>
</gene>
<dbReference type="EMBL" id="LAZR01054144">
    <property type="protein sequence ID" value="KKK79186.1"/>
    <property type="molecule type" value="Genomic_DNA"/>
</dbReference>